<gene>
    <name evidence="3" type="ORF">ETU09_11055</name>
</gene>
<feature type="binding site" evidence="2">
    <location>
        <position position="146"/>
    </location>
    <ligand>
        <name>Zn(2+)</name>
        <dbReference type="ChEBI" id="CHEBI:29105"/>
    </ligand>
</feature>
<dbReference type="Gene3D" id="3.40.1050.10">
    <property type="entry name" value="Carbonic anhydrase"/>
    <property type="match status" value="1"/>
</dbReference>
<dbReference type="NCBIfam" id="NF011765">
    <property type="entry name" value="PRK15219.1"/>
    <property type="match status" value="1"/>
</dbReference>
<sequence length="242" mass="26993">MRRLIISLGVTFLLFSCKNNLEDPLTIVTNDEIISNKIITKEDQEKLTPDQVIQDLIEGNKDFVDDKLTIRNNSERVREASLGQYPEAVVLSCLDSRVPVEDVFHKGIGDIFVTRVAGNIVNDDILGSLEYACKVSGSKVVLVLGHEHCGAIKSSIKGVELGHITHLLDKIKPAVLEAKETFKGEQSAKNPEFVDAVCKYNVELSIKEIRERSPILRDMEEKGEIKIIGGIYDMKEGKVEFL</sequence>
<protein>
    <submittedName>
        <fullName evidence="3">Carbonic anhydrase</fullName>
    </submittedName>
</protein>
<dbReference type="PROSITE" id="PS51257">
    <property type="entry name" value="PROKAR_LIPOPROTEIN"/>
    <property type="match status" value="1"/>
</dbReference>
<dbReference type="InterPro" id="IPR036874">
    <property type="entry name" value="Carbonic_anhydrase_sf"/>
</dbReference>
<dbReference type="PANTHER" id="PTHR11002">
    <property type="entry name" value="CARBONIC ANHYDRASE"/>
    <property type="match status" value="1"/>
</dbReference>
<reference evidence="3 4" key="1">
    <citation type="submission" date="2019-02" db="EMBL/GenBank/DDBJ databases">
        <title>Apibacter muscae sp. nov.: a novel member of the house fly microbiota.</title>
        <authorList>
            <person name="Park R."/>
        </authorList>
    </citation>
    <scope>NUCLEOTIDE SEQUENCE [LARGE SCALE GENOMIC DNA]</scope>
    <source>
        <strain evidence="3 4">AL1</strain>
    </source>
</reference>
<comment type="caution">
    <text evidence="3">The sequence shown here is derived from an EMBL/GenBank/DDBJ whole genome shotgun (WGS) entry which is preliminary data.</text>
</comment>
<feature type="binding site" evidence="2">
    <location>
        <position position="93"/>
    </location>
    <ligand>
        <name>Zn(2+)</name>
        <dbReference type="ChEBI" id="CHEBI:29105"/>
    </ligand>
</feature>
<dbReference type="CDD" id="cd03378">
    <property type="entry name" value="beta_CA_cladeC"/>
    <property type="match status" value="1"/>
</dbReference>
<keyword evidence="2" id="KW-0479">Metal-binding</keyword>
<keyword evidence="2" id="KW-0862">Zinc</keyword>
<dbReference type="SUPFAM" id="SSF53056">
    <property type="entry name" value="beta-carbonic anhydrase, cab"/>
    <property type="match status" value="1"/>
</dbReference>
<accession>A0A563D835</accession>
<evidence type="ECO:0000256" key="1">
    <source>
        <dbReference type="ARBA" id="ARBA00006217"/>
    </source>
</evidence>
<dbReference type="AlphaFoldDB" id="A0A563D835"/>
<dbReference type="Proteomes" id="UP000319499">
    <property type="component" value="Unassembled WGS sequence"/>
</dbReference>
<dbReference type="GO" id="GO:0004089">
    <property type="term" value="F:carbonate dehydratase activity"/>
    <property type="evidence" value="ECO:0007669"/>
    <property type="project" value="InterPro"/>
</dbReference>
<dbReference type="Pfam" id="PF00484">
    <property type="entry name" value="Pro_CA"/>
    <property type="match status" value="1"/>
</dbReference>
<keyword evidence="4" id="KW-1185">Reference proteome</keyword>
<dbReference type="SMART" id="SM00947">
    <property type="entry name" value="Pro_CA"/>
    <property type="match status" value="1"/>
</dbReference>
<evidence type="ECO:0000313" key="4">
    <source>
        <dbReference type="Proteomes" id="UP000319499"/>
    </source>
</evidence>
<comment type="cofactor">
    <cofactor evidence="2">
        <name>Zn(2+)</name>
        <dbReference type="ChEBI" id="CHEBI:29105"/>
    </cofactor>
    <text evidence="2">Binds 1 zinc ion per subunit.</text>
</comment>
<feature type="binding site" evidence="2">
    <location>
        <position position="95"/>
    </location>
    <ligand>
        <name>Zn(2+)</name>
        <dbReference type="ChEBI" id="CHEBI:29105"/>
    </ligand>
</feature>
<dbReference type="GO" id="GO:0008270">
    <property type="term" value="F:zinc ion binding"/>
    <property type="evidence" value="ECO:0007669"/>
    <property type="project" value="InterPro"/>
</dbReference>
<dbReference type="RefSeq" id="WP_146293583.1">
    <property type="nucleotide sequence ID" value="NZ_SELH01000026.1"/>
</dbReference>
<dbReference type="OrthoDB" id="9797527at2"/>
<feature type="binding site" evidence="2">
    <location>
        <position position="149"/>
    </location>
    <ligand>
        <name>Zn(2+)</name>
        <dbReference type="ChEBI" id="CHEBI:29105"/>
    </ligand>
</feature>
<comment type="similarity">
    <text evidence="1">Belongs to the beta-class carbonic anhydrase family.</text>
</comment>
<evidence type="ECO:0000313" key="3">
    <source>
        <dbReference type="EMBL" id="TWP26229.1"/>
    </source>
</evidence>
<organism evidence="3 4">
    <name type="scientific">Apibacter muscae</name>
    <dbReference type="NCBI Taxonomy" id="2509004"/>
    <lineage>
        <taxon>Bacteria</taxon>
        <taxon>Pseudomonadati</taxon>
        <taxon>Bacteroidota</taxon>
        <taxon>Flavobacteriia</taxon>
        <taxon>Flavobacteriales</taxon>
        <taxon>Weeksellaceae</taxon>
        <taxon>Apibacter</taxon>
    </lineage>
</organism>
<dbReference type="EMBL" id="SELH01000026">
    <property type="protein sequence ID" value="TWP26229.1"/>
    <property type="molecule type" value="Genomic_DNA"/>
</dbReference>
<proteinExistence type="inferred from homology"/>
<evidence type="ECO:0000256" key="2">
    <source>
        <dbReference type="PIRSR" id="PIRSR601765-1"/>
    </source>
</evidence>
<name>A0A563D835_9FLAO</name>
<dbReference type="PANTHER" id="PTHR11002:SF79">
    <property type="entry name" value="CARBONIC ANHYDRASE 2"/>
    <property type="match status" value="1"/>
</dbReference>
<dbReference type="InterPro" id="IPR001765">
    <property type="entry name" value="Carbonic_anhydrase"/>
</dbReference>